<feature type="binding site" evidence="11">
    <location>
        <position position="220"/>
    </location>
    <ligand>
        <name>K(+)</name>
        <dbReference type="ChEBI" id="CHEBI:29103"/>
    </ligand>
</feature>
<feature type="transmembrane region" description="Helical" evidence="12">
    <location>
        <begin position="235"/>
        <end position="255"/>
    </location>
</feature>
<feature type="binding site" evidence="11">
    <location>
        <position position="432"/>
    </location>
    <ligand>
        <name>K(+)</name>
        <dbReference type="ChEBI" id="CHEBI:29103"/>
    </ligand>
</feature>
<evidence type="ECO:0000313" key="13">
    <source>
        <dbReference type="EMBL" id="SHG12942.1"/>
    </source>
</evidence>
<proteinExistence type="inferred from homology"/>
<feature type="transmembrane region" description="Helical" evidence="12">
    <location>
        <begin position="275"/>
        <end position="292"/>
    </location>
</feature>
<evidence type="ECO:0000256" key="5">
    <source>
        <dbReference type="ARBA" id="ARBA00022692"/>
    </source>
</evidence>
<protein>
    <recommendedName>
        <fullName evidence="10">Trk system potassium uptake protein</fullName>
    </recommendedName>
</protein>
<dbReference type="PANTHER" id="PTHR32024">
    <property type="entry name" value="TRK SYSTEM POTASSIUM UPTAKE PROTEIN TRKG-RELATED"/>
    <property type="match status" value="1"/>
</dbReference>
<dbReference type="GO" id="GO:0015379">
    <property type="term" value="F:potassium:chloride symporter activity"/>
    <property type="evidence" value="ECO:0007669"/>
    <property type="project" value="InterPro"/>
</dbReference>
<gene>
    <name evidence="13" type="ORF">SAMN02745781_04043</name>
</gene>
<feature type="binding site" evidence="11">
    <location>
        <position position="113"/>
    </location>
    <ligand>
        <name>K(+)</name>
        <dbReference type="ChEBI" id="CHEBI:29103"/>
    </ligand>
</feature>
<evidence type="ECO:0000256" key="9">
    <source>
        <dbReference type="ARBA" id="ARBA00023136"/>
    </source>
</evidence>
<feature type="binding site" evidence="11">
    <location>
        <position position="316"/>
    </location>
    <ligand>
        <name>K(+)</name>
        <dbReference type="ChEBI" id="CHEBI:29103"/>
    </ligand>
</feature>
<keyword evidence="5 12" id="KW-0812">Transmembrane</keyword>
<evidence type="ECO:0000256" key="11">
    <source>
        <dbReference type="PIRSR" id="PIRSR006247-1"/>
    </source>
</evidence>
<feature type="binding site" evidence="11">
    <location>
        <position position="112"/>
    </location>
    <ligand>
        <name>K(+)</name>
        <dbReference type="ChEBI" id="CHEBI:29103"/>
    </ligand>
</feature>
<evidence type="ECO:0000256" key="6">
    <source>
        <dbReference type="ARBA" id="ARBA00022958"/>
    </source>
</evidence>
<dbReference type="Proteomes" id="UP000184159">
    <property type="component" value="Unassembled WGS sequence"/>
</dbReference>
<feature type="binding site" evidence="11">
    <location>
        <position position="433"/>
    </location>
    <ligand>
        <name>K(+)</name>
        <dbReference type="ChEBI" id="CHEBI:29103"/>
    </ligand>
</feature>
<evidence type="ECO:0000256" key="4">
    <source>
        <dbReference type="ARBA" id="ARBA00022538"/>
    </source>
</evidence>
<name>A0A1M5HAZ3_VIBGA</name>
<comment type="function">
    <text evidence="10">Low-affinity potassium transport system. Interacts with Trk system potassium uptake protein TrkA.</text>
</comment>
<keyword evidence="4 10" id="KW-0633">Potassium transport</keyword>
<feature type="transmembrane region" description="Helical" evidence="12">
    <location>
        <begin position="390"/>
        <end position="412"/>
    </location>
</feature>
<keyword evidence="10" id="KW-0997">Cell inner membrane</keyword>
<reference evidence="14" key="1">
    <citation type="submission" date="2016-11" db="EMBL/GenBank/DDBJ databases">
        <authorList>
            <person name="Varghese N."/>
            <person name="Submissions S."/>
        </authorList>
    </citation>
    <scope>NUCLEOTIDE SEQUENCE [LARGE SCALE GENOMIC DNA]</scope>
    <source>
        <strain evidence="14">DSM 21264</strain>
    </source>
</reference>
<dbReference type="NCBIfam" id="TIGR00933">
    <property type="entry name" value="2a38"/>
    <property type="match status" value="1"/>
</dbReference>
<dbReference type="EMBL" id="FQUH01000030">
    <property type="protein sequence ID" value="SHG12942.1"/>
    <property type="molecule type" value="Genomic_DNA"/>
</dbReference>
<dbReference type="GO" id="GO:0046872">
    <property type="term" value="F:metal ion binding"/>
    <property type="evidence" value="ECO:0007669"/>
    <property type="project" value="UniProtKB-KW"/>
</dbReference>
<dbReference type="GO" id="GO:0005886">
    <property type="term" value="C:plasma membrane"/>
    <property type="evidence" value="ECO:0007669"/>
    <property type="project" value="UniProtKB-SubCell"/>
</dbReference>
<keyword evidence="11" id="KW-0479">Metal-binding</keyword>
<evidence type="ECO:0000313" key="14">
    <source>
        <dbReference type="Proteomes" id="UP000184159"/>
    </source>
</evidence>
<evidence type="ECO:0000256" key="8">
    <source>
        <dbReference type="ARBA" id="ARBA00023065"/>
    </source>
</evidence>
<evidence type="ECO:0000256" key="3">
    <source>
        <dbReference type="ARBA" id="ARBA00022475"/>
    </source>
</evidence>
<evidence type="ECO:0000256" key="1">
    <source>
        <dbReference type="ARBA" id="ARBA00004651"/>
    </source>
</evidence>
<evidence type="ECO:0000256" key="7">
    <source>
        <dbReference type="ARBA" id="ARBA00022989"/>
    </source>
</evidence>
<keyword evidence="8 10" id="KW-0406">Ion transport</keyword>
<evidence type="ECO:0000256" key="2">
    <source>
        <dbReference type="ARBA" id="ARBA00022448"/>
    </source>
</evidence>
<comment type="subcellular location">
    <subcellularLocation>
        <location evidence="10">Cell inner membrane</location>
        <topology evidence="10">Multi-pass membrane protein</topology>
    </subcellularLocation>
    <subcellularLocation>
        <location evidence="1">Cell membrane</location>
        <topology evidence="1">Multi-pass membrane protein</topology>
    </subcellularLocation>
</comment>
<comment type="similarity">
    <text evidence="10">Belongs to the TrkH potassium transport family.</text>
</comment>
<keyword evidence="2 10" id="KW-0813">Transport</keyword>
<keyword evidence="3 10" id="KW-1003">Cell membrane</keyword>
<organism evidence="13 14">
    <name type="scientific">Vibrio gazogenes DSM 21264 = NBRC 103151</name>
    <dbReference type="NCBI Taxonomy" id="1123492"/>
    <lineage>
        <taxon>Bacteria</taxon>
        <taxon>Pseudomonadati</taxon>
        <taxon>Pseudomonadota</taxon>
        <taxon>Gammaproteobacteria</taxon>
        <taxon>Vibrionales</taxon>
        <taxon>Vibrionaceae</taxon>
        <taxon>Vibrio</taxon>
    </lineage>
</organism>
<keyword evidence="9 10" id="KW-0472">Membrane</keyword>
<feature type="transmembrane region" description="Helical" evidence="12">
    <location>
        <begin position="333"/>
        <end position="354"/>
    </location>
</feature>
<feature type="binding site" evidence="11">
    <location>
        <position position="315"/>
    </location>
    <ligand>
        <name>K(+)</name>
        <dbReference type="ChEBI" id="CHEBI:29103"/>
    </ligand>
</feature>
<feature type="transmembrane region" description="Helical" evidence="12">
    <location>
        <begin position="42"/>
        <end position="60"/>
    </location>
</feature>
<accession>A0A1M5HAZ3</accession>
<dbReference type="PANTHER" id="PTHR32024:SF3">
    <property type="entry name" value="TRK SYSTEM POTASSIUM UPTAKE PROTEIN"/>
    <property type="match status" value="1"/>
</dbReference>
<keyword evidence="6 10" id="KW-0630">Potassium</keyword>
<feature type="transmembrane region" description="Helical" evidence="12">
    <location>
        <begin position="134"/>
        <end position="154"/>
    </location>
</feature>
<feature type="transmembrane region" description="Helical" evidence="12">
    <location>
        <begin position="72"/>
        <end position="94"/>
    </location>
</feature>
<feature type="transmembrane region" description="Helical" evidence="12">
    <location>
        <begin position="456"/>
        <end position="481"/>
    </location>
</feature>
<feature type="transmembrane region" description="Helical" evidence="12">
    <location>
        <begin position="185"/>
        <end position="207"/>
    </location>
</feature>
<keyword evidence="14" id="KW-1185">Reference proteome</keyword>
<dbReference type="InterPro" id="IPR003445">
    <property type="entry name" value="Cat_transpt"/>
</dbReference>
<dbReference type="InterPro" id="IPR004772">
    <property type="entry name" value="TrkH"/>
</dbReference>
<evidence type="ECO:0000256" key="12">
    <source>
        <dbReference type="SAM" id="Phobius"/>
    </source>
</evidence>
<evidence type="ECO:0000256" key="10">
    <source>
        <dbReference type="PIRNR" id="PIRNR006247"/>
    </source>
</evidence>
<dbReference type="Pfam" id="PF02386">
    <property type="entry name" value="TrkH"/>
    <property type="match status" value="1"/>
</dbReference>
<dbReference type="PIRSF" id="PIRSF006247">
    <property type="entry name" value="TrkH"/>
    <property type="match status" value="1"/>
</dbReference>
<sequence>MTMLNLKSILFVLGLVLSKLALFMYVPTLVSFVSGTAGFLDFGQAVLITHVAAFIFLTLGRTANFKLNVRDMFLITSLVWTVASAFAALPFVFINHISFTDAYFETMSGITTTGSTVLSGLDNMAPSILLWRSILQWLGGVGFIVMAVAILPMLNVGGMKLFQTESSDWSDKSSPRAKTVAKNIVIVYVILTLLCCIGYVMTGMTVFEAINHSFTTLSTGGYSTSDGSMNHFSKGAHWIATVFMFLGGLPFLLFVSAIRKKTPIELYKDAQVRGFFYLFLAASSIVAVWLIIHNGYPVMDAIRVAMFNIVSVVTTTGYGLDDFTAWGALPSTLFAFLMMAGACSGSTAGGIKIFRFQIAITLLNRQMMKLIHPSGVFVQRYNNRPVTDDIIRSVVAFALTFGITIIIIAAALSAMGLDSTTSISGAITAVSNVGPGMGDIIGPTGNFAPLPDMAKWILSFGMLMGRLEILTILVLFFPAFWRS</sequence>
<keyword evidence="7 12" id="KW-1133">Transmembrane helix</keyword>
<dbReference type="AlphaFoldDB" id="A0A1M5HAZ3"/>